<comment type="similarity">
    <text evidence="1 6">Belongs to the methyltransferase superfamily. RsmH family.</text>
</comment>
<feature type="binding site" evidence="6">
    <location>
        <begin position="37"/>
        <end position="39"/>
    </location>
    <ligand>
        <name>S-adenosyl-L-methionine</name>
        <dbReference type="ChEBI" id="CHEBI:59789"/>
    </ligand>
</feature>
<dbReference type="EMBL" id="RBIG01000002">
    <property type="protein sequence ID" value="RKQ70600.1"/>
    <property type="molecule type" value="Genomic_DNA"/>
</dbReference>
<dbReference type="PIRSF" id="PIRSF004486">
    <property type="entry name" value="MraW"/>
    <property type="match status" value="1"/>
</dbReference>
<feature type="binding site" evidence="6">
    <location>
        <position position="55"/>
    </location>
    <ligand>
        <name>S-adenosyl-L-methionine</name>
        <dbReference type="ChEBI" id="CHEBI:59789"/>
    </ligand>
</feature>
<feature type="binding site" evidence="6">
    <location>
        <position position="82"/>
    </location>
    <ligand>
        <name>S-adenosyl-L-methionine</name>
        <dbReference type="ChEBI" id="CHEBI:59789"/>
    </ligand>
</feature>
<dbReference type="GO" id="GO:0005737">
    <property type="term" value="C:cytoplasm"/>
    <property type="evidence" value="ECO:0007669"/>
    <property type="project" value="UniProtKB-SubCell"/>
</dbReference>
<gene>
    <name evidence="6" type="primary">rsmH</name>
    <name evidence="7" type="ORF">BCL74_2549</name>
</gene>
<keyword evidence="5 6" id="KW-0949">S-adenosyl-L-methionine</keyword>
<dbReference type="Gene3D" id="3.40.50.150">
    <property type="entry name" value="Vaccinia Virus protein VP39"/>
    <property type="match status" value="1"/>
</dbReference>
<evidence type="ECO:0000256" key="6">
    <source>
        <dbReference type="HAMAP-Rule" id="MF_01007"/>
    </source>
</evidence>
<comment type="function">
    <text evidence="6">Specifically methylates the N4 position of cytidine in position 1402 (C1402) of 16S rRNA.</text>
</comment>
<name>A0A420WHV0_9PROT</name>
<protein>
    <recommendedName>
        <fullName evidence="6">Ribosomal RNA small subunit methyltransferase H</fullName>
        <ecNumber evidence="6">2.1.1.199</ecNumber>
    </recommendedName>
    <alternativeName>
        <fullName evidence="6">16S rRNA m(4)C1402 methyltransferase</fullName>
    </alternativeName>
    <alternativeName>
        <fullName evidence="6">rRNA (cytosine-N(4)-)-methyltransferase RsmH</fullName>
    </alternativeName>
</protein>
<sequence>MTEANRPLHIPVLRDQVVAALAPRDGAVFVDGTFGLGGYTGALLDSADCRVYGIDRDPDAIRRAEPMVARYAGRLVLIEGRFGEMDRLLAERGIEGVDGVALDLGVSSPQLDEAGRGFSFRADGPLDMRMEQAGPSAADVVNSADEAELADIVFHLGEERHARRVARAIVAARAEAPIERTGRLASIVRSVVPKSKDGIDPATRTFQALRLHVNDELGELDRGLAAAERALKPSGRLAVVTFHSLEDRQVKRFLKARCGEASQPSRHMPLAATAPQAPSFRLVHRKPLAPDSAEIAANPRARSAKLRIAERTDAPAWEEAA</sequence>
<keyword evidence="2 6" id="KW-0698">rRNA processing</keyword>
<reference evidence="7 8" key="1">
    <citation type="submission" date="2018-10" db="EMBL/GenBank/DDBJ databases">
        <title>Comparative analysis of microorganisms from saline springs in Andes Mountain Range, Colombia.</title>
        <authorList>
            <person name="Rubin E."/>
        </authorList>
    </citation>
    <scope>NUCLEOTIDE SEQUENCE [LARGE SCALE GENOMIC DNA]</scope>
    <source>
        <strain evidence="7 8">USBA 36</strain>
    </source>
</reference>
<keyword evidence="4 6" id="KW-0808">Transferase</keyword>
<dbReference type="GO" id="GO:0071424">
    <property type="term" value="F:rRNA (cytosine-N4-)-methyltransferase activity"/>
    <property type="evidence" value="ECO:0007669"/>
    <property type="project" value="UniProtKB-UniRule"/>
</dbReference>
<dbReference type="SUPFAM" id="SSF81799">
    <property type="entry name" value="Putative methyltransferase TM0872, insert domain"/>
    <property type="match status" value="1"/>
</dbReference>
<comment type="catalytic activity">
    <reaction evidence="6">
        <text>cytidine(1402) in 16S rRNA + S-adenosyl-L-methionine = N(4)-methylcytidine(1402) in 16S rRNA + S-adenosyl-L-homocysteine + H(+)</text>
        <dbReference type="Rhea" id="RHEA:42928"/>
        <dbReference type="Rhea" id="RHEA-COMP:10286"/>
        <dbReference type="Rhea" id="RHEA-COMP:10287"/>
        <dbReference type="ChEBI" id="CHEBI:15378"/>
        <dbReference type="ChEBI" id="CHEBI:57856"/>
        <dbReference type="ChEBI" id="CHEBI:59789"/>
        <dbReference type="ChEBI" id="CHEBI:74506"/>
        <dbReference type="ChEBI" id="CHEBI:82748"/>
        <dbReference type="EC" id="2.1.1.199"/>
    </reaction>
</comment>
<dbReference type="InterPro" id="IPR002903">
    <property type="entry name" value="RsmH"/>
</dbReference>
<dbReference type="Pfam" id="PF01795">
    <property type="entry name" value="Methyltransf_5"/>
    <property type="match status" value="1"/>
</dbReference>
<dbReference type="Gene3D" id="1.10.150.170">
    <property type="entry name" value="Putative methyltransferase TM0872, insert domain"/>
    <property type="match status" value="1"/>
</dbReference>
<proteinExistence type="inferred from homology"/>
<dbReference type="GO" id="GO:0070475">
    <property type="term" value="P:rRNA base methylation"/>
    <property type="evidence" value="ECO:0007669"/>
    <property type="project" value="UniProtKB-UniRule"/>
</dbReference>
<dbReference type="OrthoDB" id="9806637at2"/>
<dbReference type="FunFam" id="1.10.150.170:FF:000003">
    <property type="entry name" value="Ribosomal RNA small subunit methyltransferase H"/>
    <property type="match status" value="1"/>
</dbReference>
<evidence type="ECO:0000313" key="8">
    <source>
        <dbReference type="Proteomes" id="UP000277424"/>
    </source>
</evidence>
<evidence type="ECO:0000256" key="5">
    <source>
        <dbReference type="ARBA" id="ARBA00022691"/>
    </source>
</evidence>
<dbReference type="HAMAP" id="MF_01007">
    <property type="entry name" value="16SrRNA_methyltr_H"/>
    <property type="match status" value="1"/>
</dbReference>
<dbReference type="PANTHER" id="PTHR11265">
    <property type="entry name" value="S-ADENOSYL-METHYLTRANSFERASE MRAW"/>
    <property type="match status" value="1"/>
</dbReference>
<evidence type="ECO:0000256" key="3">
    <source>
        <dbReference type="ARBA" id="ARBA00022603"/>
    </source>
</evidence>
<feature type="binding site" evidence="6">
    <location>
        <position position="103"/>
    </location>
    <ligand>
        <name>S-adenosyl-L-methionine</name>
        <dbReference type="ChEBI" id="CHEBI:59789"/>
    </ligand>
</feature>
<organism evidence="7 8">
    <name type="scientific">Oceanibaculum indicum</name>
    <dbReference type="NCBI Taxonomy" id="526216"/>
    <lineage>
        <taxon>Bacteria</taxon>
        <taxon>Pseudomonadati</taxon>
        <taxon>Pseudomonadota</taxon>
        <taxon>Alphaproteobacteria</taxon>
        <taxon>Rhodospirillales</taxon>
        <taxon>Oceanibaculaceae</taxon>
        <taxon>Oceanibaculum</taxon>
    </lineage>
</organism>
<dbReference type="Proteomes" id="UP000277424">
    <property type="component" value="Unassembled WGS sequence"/>
</dbReference>
<accession>A0A420WHV0</accession>
<comment type="caution">
    <text evidence="7">The sequence shown here is derived from an EMBL/GenBank/DDBJ whole genome shotgun (WGS) entry which is preliminary data.</text>
</comment>
<dbReference type="InterPro" id="IPR029063">
    <property type="entry name" value="SAM-dependent_MTases_sf"/>
</dbReference>
<keyword evidence="6" id="KW-0963">Cytoplasm</keyword>
<dbReference type="AlphaFoldDB" id="A0A420WHV0"/>
<evidence type="ECO:0000313" key="7">
    <source>
        <dbReference type="EMBL" id="RKQ70600.1"/>
    </source>
</evidence>
<dbReference type="EC" id="2.1.1.199" evidence="6"/>
<dbReference type="RefSeq" id="WP_121220486.1">
    <property type="nucleotide sequence ID" value="NZ_RBIG01000002.1"/>
</dbReference>
<evidence type="ECO:0000256" key="4">
    <source>
        <dbReference type="ARBA" id="ARBA00022679"/>
    </source>
</evidence>
<evidence type="ECO:0000256" key="2">
    <source>
        <dbReference type="ARBA" id="ARBA00022552"/>
    </source>
</evidence>
<dbReference type="InterPro" id="IPR023397">
    <property type="entry name" value="SAM-dep_MeTrfase_MraW_recog"/>
</dbReference>
<dbReference type="NCBIfam" id="TIGR00006">
    <property type="entry name" value="16S rRNA (cytosine(1402)-N(4))-methyltransferase RsmH"/>
    <property type="match status" value="1"/>
</dbReference>
<keyword evidence="3 6" id="KW-0489">Methyltransferase</keyword>
<comment type="subcellular location">
    <subcellularLocation>
        <location evidence="6">Cytoplasm</location>
    </subcellularLocation>
</comment>
<dbReference type="PANTHER" id="PTHR11265:SF0">
    <property type="entry name" value="12S RRNA N4-METHYLCYTIDINE METHYLTRANSFERASE"/>
    <property type="match status" value="1"/>
</dbReference>
<dbReference type="SUPFAM" id="SSF53335">
    <property type="entry name" value="S-adenosyl-L-methionine-dependent methyltransferases"/>
    <property type="match status" value="1"/>
</dbReference>
<evidence type="ECO:0000256" key="1">
    <source>
        <dbReference type="ARBA" id="ARBA00010396"/>
    </source>
</evidence>
<dbReference type="CDD" id="cd02440">
    <property type="entry name" value="AdoMet_MTases"/>
    <property type="match status" value="1"/>
</dbReference>
<feature type="binding site" evidence="6">
    <location>
        <position position="110"/>
    </location>
    <ligand>
        <name>S-adenosyl-L-methionine</name>
        <dbReference type="ChEBI" id="CHEBI:59789"/>
    </ligand>
</feature>